<reference evidence="8 9" key="1">
    <citation type="journal article" date="2019" name="G3 (Bethesda)">
        <title>Sequencing of a Wild Apple (Malus baccata) Genome Unravels the Differences Between Cultivated and Wild Apple Species Regarding Disease Resistance and Cold Tolerance.</title>
        <authorList>
            <person name="Chen X."/>
        </authorList>
    </citation>
    <scope>NUCLEOTIDE SEQUENCE [LARGE SCALE GENOMIC DNA]</scope>
    <source>
        <strain evidence="9">cv. Shandingzi</strain>
        <tissue evidence="8">Leaves</tissue>
    </source>
</reference>
<dbReference type="EMBL" id="VIEB01001122">
    <property type="protein sequence ID" value="TQD75173.1"/>
    <property type="molecule type" value="Genomic_DNA"/>
</dbReference>
<dbReference type="Pfam" id="PF05757">
    <property type="entry name" value="PsbQ"/>
    <property type="match status" value="1"/>
</dbReference>
<dbReference type="InterPro" id="IPR054099">
    <property type="entry name" value="PSII_PsbQ_pln"/>
</dbReference>
<dbReference type="Proteomes" id="UP000315295">
    <property type="component" value="Unassembled WGS sequence"/>
</dbReference>
<dbReference type="GO" id="GO:0009654">
    <property type="term" value="C:photosystem II oxygen evolving complex"/>
    <property type="evidence" value="ECO:0007669"/>
    <property type="project" value="InterPro"/>
</dbReference>
<evidence type="ECO:0000256" key="3">
    <source>
        <dbReference type="ARBA" id="ARBA00022640"/>
    </source>
</evidence>
<evidence type="ECO:0008006" key="10">
    <source>
        <dbReference type="Google" id="ProtNLM"/>
    </source>
</evidence>
<dbReference type="STRING" id="106549.A0A540KLT1"/>
<keyword evidence="9" id="KW-1185">Reference proteome</keyword>
<evidence type="ECO:0000313" key="9">
    <source>
        <dbReference type="Proteomes" id="UP000315295"/>
    </source>
</evidence>
<dbReference type="InterPro" id="IPR023222">
    <property type="entry name" value="PsbQ-like_dom_sf"/>
</dbReference>
<dbReference type="PANTHER" id="PTHR33399">
    <property type="entry name" value="OXYGEN-EVOLVING ENHANCER PROTEIN 3-1, CHLOROPLASTIC"/>
    <property type="match status" value="1"/>
</dbReference>
<evidence type="ECO:0000256" key="6">
    <source>
        <dbReference type="ARBA" id="ARBA00023136"/>
    </source>
</evidence>
<evidence type="ECO:0000256" key="4">
    <source>
        <dbReference type="ARBA" id="ARBA00022946"/>
    </source>
</evidence>
<protein>
    <recommendedName>
        <fullName evidence="10">PsbQ-like protein 3</fullName>
    </recommendedName>
</protein>
<dbReference type="GO" id="GO:0019898">
    <property type="term" value="C:extrinsic component of membrane"/>
    <property type="evidence" value="ECO:0007669"/>
    <property type="project" value="InterPro"/>
</dbReference>
<dbReference type="SUPFAM" id="SSF101112">
    <property type="entry name" value="Oxygen-evolving enhancer protein 3"/>
    <property type="match status" value="1"/>
</dbReference>
<keyword evidence="4" id="KW-0809">Transit peptide</keyword>
<evidence type="ECO:0000256" key="7">
    <source>
        <dbReference type="ARBA" id="ARBA00035649"/>
    </source>
</evidence>
<dbReference type="PANTHER" id="PTHR33399:SF6">
    <property type="entry name" value="PSBQ-LIKE PROTEIN 3, CHLOROPLASTIC"/>
    <property type="match status" value="1"/>
</dbReference>
<dbReference type="InterPro" id="IPR008797">
    <property type="entry name" value="PSII_PsbQ"/>
</dbReference>
<dbReference type="Gene3D" id="1.20.120.290">
    <property type="entry name" value="Oxygen-evolving enhancer protein 3 (PsbQ), four-helix up-down bundle"/>
    <property type="match status" value="1"/>
</dbReference>
<dbReference type="AlphaFoldDB" id="A0A540KLT1"/>
<evidence type="ECO:0000313" key="8">
    <source>
        <dbReference type="EMBL" id="TQD75173.1"/>
    </source>
</evidence>
<evidence type="ECO:0000256" key="2">
    <source>
        <dbReference type="ARBA" id="ARBA00022528"/>
    </source>
</evidence>
<comment type="caution">
    <text evidence="8">The sequence shown here is derived from an EMBL/GenBank/DDBJ whole genome shotgun (WGS) entry which is preliminary data.</text>
</comment>
<keyword evidence="6" id="KW-0472">Membrane</keyword>
<accession>A0A540KLT1</accession>
<dbReference type="GO" id="GO:0009767">
    <property type="term" value="P:photosynthetic electron transport chain"/>
    <property type="evidence" value="ECO:0007669"/>
    <property type="project" value="TreeGrafter"/>
</dbReference>
<evidence type="ECO:0000256" key="5">
    <source>
        <dbReference type="ARBA" id="ARBA00023078"/>
    </source>
</evidence>
<keyword evidence="3" id="KW-0934">Plastid</keyword>
<evidence type="ECO:0000256" key="1">
    <source>
        <dbReference type="ARBA" id="ARBA00004334"/>
    </source>
</evidence>
<gene>
    <name evidence="8" type="ORF">C1H46_039295</name>
</gene>
<name>A0A540KLT1_MALBA</name>
<organism evidence="8 9">
    <name type="scientific">Malus baccata</name>
    <name type="common">Siberian crab apple</name>
    <name type="synonym">Pyrus baccata</name>
    <dbReference type="NCBI Taxonomy" id="106549"/>
    <lineage>
        <taxon>Eukaryota</taxon>
        <taxon>Viridiplantae</taxon>
        <taxon>Streptophyta</taxon>
        <taxon>Embryophyta</taxon>
        <taxon>Tracheophyta</taxon>
        <taxon>Spermatophyta</taxon>
        <taxon>Magnoliopsida</taxon>
        <taxon>eudicotyledons</taxon>
        <taxon>Gunneridae</taxon>
        <taxon>Pentapetalae</taxon>
        <taxon>rosids</taxon>
        <taxon>fabids</taxon>
        <taxon>Rosales</taxon>
        <taxon>Rosaceae</taxon>
        <taxon>Amygdaloideae</taxon>
        <taxon>Maleae</taxon>
        <taxon>Malus</taxon>
    </lineage>
</organism>
<comment type="similarity">
    <text evidence="7">Belongs to the PsbQ family.</text>
</comment>
<sequence length="186" mass="21370">MTFKPAILQHMNPTISCCLKQPYEFQQLREKPLPLKGFEFHVKRRRIGAMAAISWVALLAKEALFTVAASGFELPLVAPDQTVAEAEDEIRGHAQALLEVKDLIEFESWRELQVALRKSSSLLKQDFYTIIQGKPASERPQLRKLYTDLFNNVTRLDYATRDKDASYIRQCYDNIVVVLDQILSRI</sequence>
<proteinExistence type="inferred from homology"/>
<dbReference type="GO" id="GO:0009535">
    <property type="term" value="C:chloroplast thylakoid membrane"/>
    <property type="evidence" value="ECO:0007669"/>
    <property type="project" value="UniProtKB-SubCell"/>
</dbReference>
<dbReference type="GO" id="GO:0005509">
    <property type="term" value="F:calcium ion binding"/>
    <property type="evidence" value="ECO:0007669"/>
    <property type="project" value="InterPro"/>
</dbReference>
<comment type="subcellular location">
    <subcellularLocation>
        <location evidence="1">Plastid</location>
        <location evidence="1">Chloroplast thylakoid membrane</location>
    </subcellularLocation>
</comment>
<dbReference type="FunFam" id="1.20.120.290:FF:000004">
    <property type="entry name" value="Oxygen-evolving enhancer protein 3"/>
    <property type="match status" value="1"/>
</dbReference>
<keyword evidence="5" id="KW-0793">Thylakoid</keyword>
<keyword evidence="2" id="KW-0150">Chloroplast</keyword>